<dbReference type="EMBL" id="DS469532">
    <property type="protein sequence ID" value="EDO45863.1"/>
    <property type="molecule type" value="Genomic_DNA"/>
</dbReference>
<keyword evidence="1" id="KW-0175">Coiled coil</keyword>
<feature type="compositionally biased region" description="Basic and acidic residues" evidence="2">
    <location>
        <begin position="1"/>
        <end position="16"/>
    </location>
</feature>
<gene>
    <name evidence="3" type="ORF">NEMVEDRAFT_v1g240218</name>
</gene>
<accession>A7RRP4</accession>
<dbReference type="eggNOG" id="ENOG502QS3V">
    <property type="taxonomic scope" value="Eukaryota"/>
</dbReference>
<dbReference type="OrthoDB" id="6426880at2759"/>
<dbReference type="InterPro" id="IPR026175">
    <property type="entry name" value="MIPOL1"/>
</dbReference>
<sequence>MESIREDLDYFDREKSSASPRRRAMNGYDDDMDEVEEMKQNVRSVMQGARRKMANLRLDVEERDKLLESEKKLREQMERELANKTAELYKERAKALSRSPEETRYSSFDTSLDYNGNVLHRGDLEASLNHQLTEKLAEAESEILASRMSRDNLISQVEQKIAARGAALVEKIYQAQKERDAAMAARLRLAGDEKDDLMSRIRRIEKDQAGFDSGVDSVYDEDDDKSMRELFGRLATLESPRSIDKQGSRMAERLRASQKQTRQETADELKVVLEERDAAVAKTKILESEISKLQKELEMVKNQYKLSEKHRQKTNQAQLLSAQHERDALLRKTKRLEEELETIRVYYSLHRSLSQENSLRDQFNTTMDSFESRLRAREGELVVAQRSYDDLAAKLRSVSTERNTLANQVQDLSKNYHLEKERADKLERLVSVLRKRNNTGTISVETVN</sequence>
<dbReference type="PANTHER" id="PTHR22089:SF2">
    <property type="entry name" value="MIRROR-IMAGE POLYDACTYLY GENE 1 PROTEIN"/>
    <property type="match status" value="1"/>
</dbReference>
<dbReference type="STRING" id="45351.A7RRP4"/>
<evidence type="ECO:0000256" key="1">
    <source>
        <dbReference type="SAM" id="Coils"/>
    </source>
</evidence>
<dbReference type="HOGENOM" id="CLU_611537_0_0_1"/>
<protein>
    <recommendedName>
        <fullName evidence="5">Mirror-image polydactyly gene 1 protein</fullName>
    </recommendedName>
</protein>
<proteinExistence type="predicted"/>
<feature type="coiled-coil region" evidence="1">
    <location>
        <begin position="32"/>
        <end position="94"/>
    </location>
</feature>
<dbReference type="AlphaFoldDB" id="A7RRP4"/>
<dbReference type="Proteomes" id="UP000001593">
    <property type="component" value="Unassembled WGS sequence"/>
</dbReference>
<feature type="region of interest" description="Disordered" evidence="2">
    <location>
        <begin position="1"/>
        <end position="32"/>
    </location>
</feature>
<keyword evidence="4" id="KW-1185">Reference proteome</keyword>
<dbReference type="PANTHER" id="PTHR22089">
    <property type="entry name" value="MIRROR-IMAGE POLYDACTYLY GENE 1 PROTEIN"/>
    <property type="match status" value="1"/>
</dbReference>
<dbReference type="KEGG" id="nve:5517872"/>
<feature type="coiled-coil region" evidence="1">
    <location>
        <begin position="395"/>
        <end position="429"/>
    </location>
</feature>
<dbReference type="PhylomeDB" id="A7RRP4"/>
<evidence type="ECO:0000256" key="2">
    <source>
        <dbReference type="SAM" id="MobiDB-lite"/>
    </source>
</evidence>
<name>A7RRP4_NEMVE</name>
<evidence type="ECO:0000313" key="4">
    <source>
        <dbReference type="Proteomes" id="UP000001593"/>
    </source>
</evidence>
<feature type="coiled-coil region" evidence="1">
    <location>
        <begin position="276"/>
        <end position="339"/>
    </location>
</feature>
<dbReference type="InParanoid" id="A7RRP4"/>
<reference evidence="3 4" key="1">
    <citation type="journal article" date="2007" name="Science">
        <title>Sea anemone genome reveals ancestral eumetazoan gene repertoire and genomic organization.</title>
        <authorList>
            <person name="Putnam N.H."/>
            <person name="Srivastava M."/>
            <person name="Hellsten U."/>
            <person name="Dirks B."/>
            <person name="Chapman J."/>
            <person name="Salamov A."/>
            <person name="Terry A."/>
            <person name="Shapiro H."/>
            <person name="Lindquist E."/>
            <person name="Kapitonov V.V."/>
            <person name="Jurka J."/>
            <person name="Genikhovich G."/>
            <person name="Grigoriev I.V."/>
            <person name="Lucas S.M."/>
            <person name="Steele R.E."/>
            <person name="Finnerty J.R."/>
            <person name="Technau U."/>
            <person name="Martindale M.Q."/>
            <person name="Rokhsar D.S."/>
        </authorList>
    </citation>
    <scope>NUCLEOTIDE SEQUENCE [LARGE SCALE GENOMIC DNA]</scope>
    <source>
        <strain evidence="4">CH2 X CH6</strain>
    </source>
</reference>
<dbReference type="OMA" id="ETIRVYY"/>
<evidence type="ECO:0008006" key="5">
    <source>
        <dbReference type="Google" id="ProtNLM"/>
    </source>
</evidence>
<evidence type="ECO:0000313" key="3">
    <source>
        <dbReference type="EMBL" id="EDO45863.1"/>
    </source>
</evidence>
<organism evidence="3 4">
    <name type="scientific">Nematostella vectensis</name>
    <name type="common">Starlet sea anemone</name>
    <dbReference type="NCBI Taxonomy" id="45351"/>
    <lineage>
        <taxon>Eukaryota</taxon>
        <taxon>Metazoa</taxon>
        <taxon>Cnidaria</taxon>
        <taxon>Anthozoa</taxon>
        <taxon>Hexacorallia</taxon>
        <taxon>Actiniaria</taxon>
        <taxon>Edwardsiidae</taxon>
        <taxon>Nematostella</taxon>
    </lineage>
</organism>